<gene>
    <name evidence="2" type="ORF">C8Q71DRAFT_682788</name>
</gene>
<dbReference type="InterPro" id="IPR037316">
    <property type="entry name" value="Yen1_H3TH"/>
</dbReference>
<proteinExistence type="predicted"/>
<feature type="non-terminal residue" evidence="2">
    <location>
        <position position="1"/>
    </location>
</feature>
<dbReference type="PANTHER" id="PTHR11081:SF75">
    <property type="entry name" value="ENDONUCLEASE, PUTATIVE (AFU_ORTHOLOGUE AFUA_3G13260)-RELATED"/>
    <property type="match status" value="1"/>
</dbReference>
<dbReference type="InterPro" id="IPR029060">
    <property type="entry name" value="PIN-like_dom_sf"/>
</dbReference>
<dbReference type="CDD" id="cd09906">
    <property type="entry name" value="H3TH_YEN1"/>
    <property type="match status" value="1"/>
</dbReference>
<evidence type="ECO:0000313" key="2">
    <source>
        <dbReference type="EMBL" id="KAH9842315.1"/>
    </source>
</evidence>
<reference evidence="2 3" key="1">
    <citation type="journal article" date="2021" name="Environ. Microbiol.">
        <title>Gene family expansions and transcriptome signatures uncover fungal adaptations to wood decay.</title>
        <authorList>
            <person name="Hage H."/>
            <person name="Miyauchi S."/>
            <person name="Viragh M."/>
            <person name="Drula E."/>
            <person name="Min B."/>
            <person name="Chaduli D."/>
            <person name="Navarro D."/>
            <person name="Favel A."/>
            <person name="Norest M."/>
            <person name="Lesage-Meessen L."/>
            <person name="Balint B."/>
            <person name="Merenyi Z."/>
            <person name="de Eugenio L."/>
            <person name="Morin E."/>
            <person name="Martinez A.T."/>
            <person name="Baldrian P."/>
            <person name="Stursova M."/>
            <person name="Martinez M.J."/>
            <person name="Novotny C."/>
            <person name="Magnuson J.K."/>
            <person name="Spatafora J.W."/>
            <person name="Maurice S."/>
            <person name="Pangilinan J."/>
            <person name="Andreopoulos W."/>
            <person name="LaButti K."/>
            <person name="Hundley H."/>
            <person name="Na H."/>
            <person name="Kuo A."/>
            <person name="Barry K."/>
            <person name="Lipzen A."/>
            <person name="Henrissat B."/>
            <person name="Riley R."/>
            <person name="Ahrendt S."/>
            <person name="Nagy L.G."/>
            <person name="Grigoriev I.V."/>
            <person name="Martin F."/>
            <person name="Rosso M.N."/>
        </authorList>
    </citation>
    <scope>NUCLEOTIDE SEQUENCE [LARGE SCALE GENOMIC DNA]</scope>
    <source>
        <strain evidence="2 3">CIRM-BRFM 1785</strain>
    </source>
</reference>
<evidence type="ECO:0000259" key="1">
    <source>
        <dbReference type="SMART" id="SM00484"/>
    </source>
</evidence>
<feature type="domain" description="XPG-I" evidence="1">
    <location>
        <begin position="78"/>
        <end position="149"/>
    </location>
</feature>
<sequence>IASSIWLYQVQNTFAVGHAQSGENPELRTLFFRLARLLRLLVHATFVFDGQDRPPKKRGKKVIKTSHWMVAAMKQFIDAFGYDWWMAPGEAEAELALMNSFGIFDGVLTDDSDTLLFGAQVVIRNIVSCTFADEAHSALRSYSAKDQMLTVVSADSIFKHQALRLTRPGMILFALLTDSQFLQTGLQGFGPRVACGLARYGFGERLCEAVRKLHGDALSQFLSSWRDDLRVTLRTDNLKLLGRRYQSLSDRIPDTFPNLAVVDLYRNPVTSPLEDFEKTPAQPPDVASLGVLCERYFSWGTPSGIIERFGNCLLPGVVLRSLIKCAINRD</sequence>
<dbReference type="RefSeq" id="XP_047783362.1">
    <property type="nucleotide sequence ID" value="XM_047919776.1"/>
</dbReference>
<dbReference type="PANTHER" id="PTHR11081">
    <property type="entry name" value="FLAP ENDONUCLEASE FAMILY MEMBER"/>
    <property type="match status" value="1"/>
</dbReference>
<name>A0ABQ8KT99_9APHY</name>
<dbReference type="Proteomes" id="UP000814176">
    <property type="component" value="Unassembled WGS sequence"/>
</dbReference>
<accession>A0ABQ8KT99</accession>
<organism evidence="2 3">
    <name type="scientific">Rhodofomes roseus</name>
    <dbReference type="NCBI Taxonomy" id="34475"/>
    <lineage>
        <taxon>Eukaryota</taxon>
        <taxon>Fungi</taxon>
        <taxon>Dikarya</taxon>
        <taxon>Basidiomycota</taxon>
        <taxon>Agaricomycotina</taxon>
        <taxon>Agaricomycetes</taxon>
        <taxon>Polyporales</taxon>
        <taxon>Rhodofomes</taxon>
    </lineage>
</organism>
<dbReference type="EMBL" id="JADCUA010000002">
    <property type="protein sequence ID" value="KAH9842315.1"/>
    <property type="molecule type" value="Genomic_DNA"/>
</dbReference>
<dbReference type="SMART" id="SM00484">
    <property type="entry name" value="XPGI"/>
    <property type="match status" value="1"/>
</dbReference>
<dbReference type="InterPro" id="IPR006084">
    <property type="entry name" value="XPG/Rad2"/>
</dbReference>
<keyword evidence="3" id="KW-1185">Reference proteome</keyword>
<dbReference type="SUPFAM" id="SSF47807">
    <property type="entry name" value="5' to 3' exonuclease, C-terminal subdomain"/>
    <property type="match status" value="1"/>
</dbReference>
<dbReference type="InterPro" id="IPR006086">
    <property type="entry name" value="XPG-I_dom"/>
</dbReference>
<dbReference type="PRINTS" id="PR00853">
    <property type="entry name" value="XPGRADSUPER"/>
</dbReference>
<dbReference type="InterPro" id="IPR036279">
    <property type="entry name" value="5-3_exonuclease_C_sf"/>
</dbReference>
<dbReference type="Gene3D" id="3.40.50.1010">
    <property type="entry name" value="5'-nuclease"/>
    <property type="match status" value="2"/>
</dbReference>
<dbReference type="SUPFAM" id="SSF88723">
    <property type="entry name" value="PIN domain-like"/>
    <property type="match status" value="1"/>
</dbReference>
<protein>
    <submittedName>
        <fullName evidence="2">PIN domain-like protein</fullName>
    </submittedName>
</protein>
<evidence type="ECO:0000313" key="3">
    <source>
        <dbReference type="Proteomes" id="UP000814176"/>
    </source>
</evidence>
<feature type="non-terminal residue" evidence="2">
    <location>
        <position position="330"/>
    </location>
</feature>
<dbReference type="CDD" id="cd09870">
    <property type="entry name" value="PIN_YEN1"/>
    <property type="match status" value="1"/>
</dbReference>
<dbReference type="Pfam" id="PF00867">
    <property type="entry name" value="XPG_I"/>
    <property type="match status" value="1"/>
</dbReference>
<dbReference type="GeneID" id="72000508"/>
<comment type="caution">
    <text evidence="2">The sequence shown here is derived from an EMBL/GenBank/DDBJ whole genome shotgun (WGS) entry which is preliminary data.</text>
</comment>